<protein>
    <submittedName>
        <fullName evidence="2">HET-domain-containing protein</fullName>
    </submittedName>
</protein>
<dbReference type="InterPro" id="IPR052895">
    <property type="entry name" value="HetReg/Transcr_Mod"/>
</dbReference>
<dbReference type="Proteomes" id="UP000235786">
    <property type="component" value="Unassembled WGS sequence"/>
</dbReference>
<evidence type="ECO:0000313" key="3">
    <source>
        <dbReference type="Proteomes" id="UP000235786"/>
    </source>
</evidence>
<dbReference type="InterPro" id="IPR010730">
    <property type="entry name" value="HET"/>
</dbReference>
<gene>
    <name evidence="2" type="ORF">L207DRAFT_517011</name>
</gene>
<accession>A0A2J6R8M5</accession>
<dbReference type="OrthoDB" id="5416609at2759"/>
<dbReference type="Pfam" id="PF06985">
    <property type="entry name" value="HET"/>
    <property type="match status" value="1"/>
</dbReference>
<evidence type="ECO:0000259" key="1">
    <source>
        <dbReference type="Pfam" id="PF06985"/>
    </source>
</evidence>
<organism evidence="2 3">
    <name type="scientific">Hyaloscypha variabilis (strain UAMH 11265 / GT02V1 / F)</name>
    <name type="common">Meliniomyces variabilis</name>
    <dbReference type="NCBI Taxonomy" id="1149755"/>
    <lineage>
        <taxon>Eukaryota</taxon>
        <taxon>Fungi</taxon>
        <taxon>Dikarya</taxon>
        <taxon>Ascomycota</taxon>
        <taxon>Pezizomycotina</taxon>
        <taxon>Leotiomycetes</taxon>
        <taxon>Helotiales</taxon>
        <taxon>Hyaloscyphaceae</taxon>
        <taxon>Hyaloscypha</taxon>
        <taxon>Hyaloscypha variabilis</taxon>
    </lineage>
</organism>
<dbReference type="AlphaFoldDB" id="A0A2J6R8M5"/>
<dbReference type="STRING" id="1149755.A0A2J6R8M5"/>
<evidence type="ECO:0000313" key="2">
    <source>
        <dbReference type="EMBL" id="PMD34872.1"/>
    </source>
</evidence>
<dbReference type="Pfam" id="PF26639">
    <property type="entry name" value="Het-6_barrel"/>
    <property type="match status" value="1"/>
</dbReference>
<dbReference type="PANTHER" id="PTHR24148">
    <property type="entry name" value="ANKYRIN REPEAT DOMAIN-CONTAINING PROTEIN 39 HOMOLOG-RELATED"/>
    <property type="match status" value="1"/>
</dbReference>
<dbReference type="PANTHER" id="PTHR24148:SF64">
    <property type="entry name" value="HETEROKARYON INCOMPATIBILITY DOMAIN-CONTAINING PROTEIN"/>
    <property type="match status" value="1"/>
</dbReference>
<sequence length="604" mass="69326">MAKVGERFPVSPTQGSIDTSYQYSPLIGLRNIRLIRFVQADTPTCTCIQINLDKSPPYDALSYTWGNAFPKHITHIDGQELSVSSNLYAALKILQNSQEIRYIWIDAICINQSDDMERNQQVSIMNAIYRNANRVVVWLGPEADDSDFAIQTIRNWRKHIPKEASLSDKAYWEKVASIKSSDLTFFGPPGTTANRAWLAIKKLWERSWWRRAWIVQEATLCPPQRLALLCGNQSIYWEDFAICIDIAHFLGGGEDGFQTLENWQQSFPTRLHSFRVDRESGYYLMLLKVLQQMRSYECSDDRDKVFAAIGMAADISLDEITPDYQKTVEETYINVVRFVLGASELHRLDFLGYVVRQEGLDPDMVWIEYNDLPSWVPDWRNQIISSPIEKHQDTDDPSCERLFRASGLSKVEAKIDGRKLLVKGMRIETVKLLYPVCDTHRKAVGQTIQSKWREALPQTDYISGGTVAEAFDRTIVTDIFQEDPPRDNLYKRGHRVDWSLLESDPLSLDESALCKRNDLEVVLNRINFARRLFWTDRGYLGLGPGGMTERDMICVFNGGQVLYVLRDAGIGVYEFIGECYVHGLMDGETLSEEGRWQEQIFTII</sequence>
<name>A0A2J6R8M5_HYAVF</name>
<keyword evidence="3" id="KW-1185">Reference proteome</keyword>
<feature type="domain" description="Heterokaryon incompatibility" evidence="1">
    <location>
        <begin position="58"/>
        <end position="217"/>
    </location>
</feature>
<proteinExistence type="predicted"/>
<reference evidence="2 3" key="1">
    <citation type="submission" date="2016-04" db="EMBL/GenBank/DDBJ databases">
        <title>A degradative enzymes factory behind the ericoid mycorrhizal symbiosis.</title>
        <authorList>
            <consortium name="DOE Joint Genome Institute"/>
            <person name="Martino E."/>
            <person name="Morin E."/>
            <person name="Grelet G."/>
            <person name="Kuo A."/>
            <person name="Kohler A."/>
            <person name="Daghino S."/>
            <person name="Barry K."/>
            <person name="Choi C."/>
            <person name="Cichocki N."/>
            <person name="Clum A."/>
            <person name="Copeland A."/>
            <person name="Hainaut M."/>
            <person name="Haridas S."/>
            <person name="Labutti K."/>
            <person name="Lindquist E."/>
            <person name="Lipzen A."/>
            <person name="Khouja H.-R."/>
            <person name="Murat C."/>
            <person name="Ohm R."/>
            <person name="Olson A."/>
            <person name="Spatafora J."/>
            <person name="Veneault-Fourrey C."/>
            <person name="Henrissat B."/>
            <person name="Grigoriev I."/>
            <person name="Martin F."/>
            <person name="Perotto S."/>
        </authorList>
    </citation>
    <scope>NUCLEOTIDE SEQUENCE [LARGE SCALE GENOMIC DNA]</scope>
    <source>
        <strain evidence="2 3">F</strain>
    </source>
</reference>
<dbReference type="EMBL" id="KZ613953">
    <property type="protein sequence ID" value="PMD34872.1"/>
    <property type="molecule type" value="Genomic_DNA"/>
</dbReference>